<keyword evidence="2" id="KW-0547">Nucleotide-binding</keyword>
<feature type="compositionally biased region" description="Gly residues" evidence="1">
    <location>
        <begin position="125"/>
        <end position="141"/>
    </location>
</feature>
<feature type="compositionally biased region" description="Basic and acidic residues" evidence="1">
    <location>
        <begin position="100"/>
        <end position="121"/>
    </location>
</feature>
<sequence length="402" mass="43680">DPRLPPRDPVVACLQGVRGRACPRRRGLRCPRGRGPLPCRRERLRQEHAHQDHHRRLHARAGGRNRGLRRGRSPHDPGCGTGPGHRRHLAGPRALPRDVGSGEHCLRDAARLGAARREPRQRPQGGRGGPRAAGREPGSGGAAADAAHRRAPDRGNCPCPGAGRAPHLHGRAHGFPHPERDGRAPRHRPQPFGQGRGHRLREPPPARGARHLRAGDGGPRRPPRGGLPDRGNDSDTADGAHDRQDLRHVRHGPRRLRRPSRAGSAGPLPRGGVRGHRPHDPRGRGAGPDRADRGGADGTGPRALRNGAARPRHDRHRRTGKAPPVQPRRHRRGRGLCVRGPAGPRPDPAPVHRRQRGDGGAEADHRPHGPHLGAGQVRPRRELDPRPFGQDRAARGPRLHPV</sequence>
<feature type="compositionally biased region" description="Basic and acidic residues" evidence="1">
    <location>
        <begin position="356"/>
        <end position="367"/>
    </location>
</feature>
<feature type="non-terminal residue" evidence="2">
    <location>
        <position position="402"/>
    </location>
</feature>
<evidence type="ECO:0000313" key="2">
    <source>
        <dbReference type="EMBL" id="CAA9435866.1"/>
    </source>
</evidence>
<dbReference type="AlphaFoldDB" id="A0A6J4Q6H2"/>
<dbReference type="GO" id="GO:0005524">
    <property type="term" value="F:ATP binding"/>
    <property type="evidence" value="ECO:0007669"/>
    <property type="project" value="UniProtKB-KW"/>
</dbReference>
<accession>A0A6J4Q6H2</accession>
<feature type="compositionally biased region" description="Basic residues" evidence="1">
    <location>
        <begin position="51"/>
        <end position="72"/>
    </location>
</feature>
<name>A0A6J4Q6H2_9RHOB</name>
<feature type="compositionally biased region" description="Basic and acidic residues" evidence="1">
    <location>
        <begin position="278"/>
        <end position="295"/>
    </location>
</feature>
<feature type="compositionally biased region" description="Basic residues" evidence="1">
    <location>
        <begin position="310"/>
        <end position="320"/>
    </location>
</feature>
<proteinExistence type="predicted"/>
<feature type="compositionally biased region" description="Basic residues" evidence="1">
    <location>
        <begin position="248"/>
        <end position="260"/>
    </location>
</feature>
<dbReference type="EMBL" id="CADCUU010000480">
    <property type="protein sequence ID" value="CAA9435866.1"/>
    <property type="molecule type" value="Genomic_DNA"/>
</dbReference>
<reference evidence="2" key="1">
    <citation type="submission" date="2020-02" db="EMBL/GenBank/DDBJ databases">
        <authorList>
            <person name="Meier V. D."/>
        </authorList>
    </citation>
    <scope>NUCLEOTIDE SEQUENCE</scope>
    <source>
        <strain evidence="2">AVDCRST_MAG15</strain>
    </source>
</reference>
<feature type="non-terminal residue" evidence="2">
    <location>
        <position position="1"/>
    </location>
</feature>
<gene>
    <name evidence="2" type="ORF">AVDCRST_MAG15-3179</name>
</gene>
<keyword evidence="2" id="KW-0067">ATP-binding</keyword>
<feature type="region of interest" description="Disordered" evidence="1">
    <location>
        <begin position="24"/>
        <end position="402"/>
    </location>
</feature>
<feature type="compositionally biased region" description="Basic and acidic residues" evidence="1">
    <location>
        <begin position="230"/>
        <end position="247"/>
    </location>
</feature>
<organism evidence="2">
    <name type="scientific">uncultured Rubellimicrobium sp</name>
    <dbReference type="NCBI Taxonomy" id="543078"/>
    <lineage>
        <taxon>Bacteria</taxon>
        <taxon>Pseudomonadati</taxon>
        <taxon>Pseudomonadota</taxon>
        <taxon>Alphaproteobacteria</taxon>
        <taxon>Rhodobacterales</taxon>
        <taxon>Roseobacteraceae</taxon>
        <taxon>Rubellimicrobium</taxon>
        <taxon>environmental samples</taxon>
    </lineage>
</organism>
<feature type="compositionally biased region" description="Basic and acidic residues" evidence="1">
    <location>
        <begin position="39"/>
        <end position="50"/>
    </location>
</feature>
<protein>
    <submittedName>
        <fullName evidence="2">ABC transporter, ATP-binding protein (Cluster 2, ribose/xylose/arabinose/galactose) / ABC transporter, ATP-binding protein (Cluster 2, ribose/xylose/arabinose/galactose)</fullName>
    </submittedName>
</protein>
<feature type="compositionally biased region" description="Low complexity" evidence="1">
    <location>
        <begin position="261"/>
        <end position="271"/>
    </location>
</feature>
<evidence type="ECO:0000256" key="1">
    <source>
        <dbReference type="SAM" id="MobiDB-lite"/>
    </source>
</evidence>